<evidence type="ECO:0000259" key="5">
    <source>
        <dbReference type="PROSITE" id="PS50977"/>
    </source>
</evidence>
<dbReference type="PANTHER" id="PTHR30055:SF226">
    <property type="entry name" value="HTH-TYPE TRANSCRIPTIONAL REGULATOR PKSA"/>
    <property type="match status" value="1"/>
</dbReference>
<dbReference type="SUPFAM" id="SSF46689">
    <property type="entry name" value="Homeodomain-like"/>
    <property type="match status" value="1"/>
</dbReference>
<evidence type="ECO:0000256" key="2">
    <source>
        <dbReference type="ARBA" id="ARBA00023125"/>
    </source>
</evidence>
<dbReference type="PROSITE" id="PS50977">
    <property type="entry name" value="HTH_TETR_2"/>
    <property type="match status" value="1"/>
</dbReference>
<organism evidence="6 7">
    <name type="scientific">Ktedonospora formicarum</name>
    <dbReference type="NCBI Taxonomy" id="2778364"/>
    <lineage>
        <taxon>Bacteria</taxon>
        <taxon>Bacillati</taxon>
        <taxon>Chloroflexota</taxon>
        <taxon>Ktedonobacteria</taxon>
        <taxon>Ktedonobacterales</taxon>
        <taxon>Ktedonobacteraceae</taxon>
        <taxon>Ktedonospora</taxon>
    </lineage>
</organism>
<feature type="DNA-binding region" description="H-T-H motif" evidence="4">
    <location>
        <begin position="41"/>
        <end position="60"/>
    </location>
</feature>
<evidence type="ECO:0000313" key="6">
    <source>
        <dbReference type="EMBL" id="GHO48070.1"/>
    </source>
</evidence>
<keyword evidence="3" id="KW-0804">Transcription</keyword>
<gene>
    <name evidence="6" type="ORF">KSX_62330</name>
</gene>
<dbReference type="InterPro" id="IPR009057">
    <property type="entry name" value="Homeodomain-like_sf"/>
</dbReference>
<dbReference type="GO" id="GO:0000976">
    <property type="term" value="F:transcription cis-regulatory region binding"/>
    <property type="evidence" value="ECO:0007669"/>
    <property type="project" value="TreeGrafter"/>
</dbReference>
<dbReference type="FunFam" id="1.10.10.60:FF:000141">
    <property type="entry name" value="TetR family transcriptional regulator"/>
    <property type="match status" value="1"/>
</dbReference>
<dbReference type="EMBL" id="BNJF01000003">
    <property type="protein sequence ID" value="GHO48070.1"/>
    <property type="molecule type" value="Genomic_DNA"/>
</dbReference>
<feature type="domain" description="HTH tetR-type" evidence="5">
    <location>
        <begin position="18"/>
        <end position="78"/>
    </location>
</feature>
<dbReference type="PANTHER" id="PTHR30055">
    <property type="entry name" value="HTH-TYPE TRANSCRIPTIONAL REGULATOR RUTR"/>
    <property type="match status" value="1"/>
</dbReference>
<proteinExistence type="predicted"/>
<evidence type="ECO:0000256" key="4">
    <source>
        <dbReference type="PROSITE-ProRule" id="PRU00335"/>
    </source>
</evidence>
<dbReference type="Pfam" id="PF00440">
    <property type="entry name" value="TetR_N"/>
    <property type="match status" value="1"/>
</dbReference>
<dbReference type="GO" id="GO:0003700">
    <property type="term" value="F:DNA-binding transcription factor activity"/>
    <property type="evidence" value="ECO:0007669"/>
    <property type="project" value="TreeGrafter"/>
</dbReference>
<dbReference type="PRINTS" id="PR00455">
    <property type="entry name" value="HTHTETR"/>
</dbReference>
<dbReference type="InterPro" id="IPR001647">
    <property type="entry name" value="HTH_TetR"/>
</dbReference>
<evidence type="ECO:0000313" key="7">
    <source>
        <dbReference type="Proteomes" id="UP000612362"/>
    </source>
</evidence>
<evidence type="ECO:0000256" key="1">
    <source>
        <dbReference type="ARBA" id="ARBA00023015"/>
    </source>
</evidence>
<keyword evidence="7" id="KW-1185">Reference proteome</keyword>
<dbReference type="AlphaFoldDB" id="A0A8J3MUC6"/>
<dbReference type="InterPro" id="IPR050109">
    <property type="entry name" value="HTH-type_TetR-like_transc_reg"/>
</dbReference>
<name>A0A8J3MUC6_9CHLR</name>
<dbReference type="Gene3D" id="1.10.357.10">
    <property type="entry name" value="Tetracycline Repressor, domain 2"/>
    <property type="match status" value="1"/>
</dbReference>
<dbReference type="GO" id="GO:0045892">
    <property type="term" value="P:negative regulation of DNA-templated transcription"/>
    <property type="evidence" value="ECO:0007669"/>
    <property type="project" value="UniProtKB-ARBA"/>
</dbReference>
<accession>A0A8J3MUC6</accession>
<comment type="caution">
    <text evidence="6">The sequence shown here is derived from an EMBL/GenBank/DDBJ whole genome shotgun (WGS) entry which is preliminary data.</text>
</comment>
<dbReference type="Proteomes" id="UP000612362">
    <property type="component" value="Unassembled WGS sequence"/>
</dbReference>
<evidence type="ECO:0000256" key="3">
    <source>
        <dbReference type="ARBA" id="ARBA00023163"/>
    </source>
</evidence>
<sequence length="197" mass="22501">MADSEIKQAKTHTKLQREERRESILRGAANAFVANGYDATTLDDIAREAGISRSILYRHFDSKKEIYLAIMEDFGHKMHQDQSSSHNEVNLKDYLVPLIAIAQSEPNAFRLLFRHAVREPAFRAHADALHLLRQTFIENGLKLLLPDQQDRHFAAALLRDTIISMLLTWIDNGLPQPDRMANLITKVIQTILSSMKE</sequence>
<keyword evidence="1" id="KW-0805">Transcription regulation</keyword>
<protein>
    <recommendedName>
        <fullName evidence="5">HTH tetR-type domain-containing protein</fullName>
    </recommendedName>
</protein>
<keyword evidence="2 4" id="KW-0238">DNA-binding</keyword>
<dbReference type="RefSeq" id="WP_220197282.1">
    <property type="nucleotide sequence ID" value="NZ_BNJF01000003.1"/>
</dbReference>
<reference evidence="6" key="1">
    <citation type="submission" date="2020-10" db="EMBL/GenBank/DDBJ databases">
        <title>Taxonomic study of unclassified bacteria belonging to the class Ktedonobacteria.</title>
        <authorList>
            <person name="Yabe S."/>
            <person name="Wang C.M."/>
            <person name="Zheng Y."/>
            <person name="Sakai Y."/>
            <person name="Cavaletti L."/>
            <person name="Monciardini P."/>
            <person name="Donadio S."/>
        </authorList>
    </citation>
    <scope>NUCLEOTIDE SEQUENCE</scope>
    <source>
        <strain evidence="6">SOSP1-1</strain>
    </source>
</reference>